<sequence length="221" mass="25285">MMHSVLLTTIISVGLISAADYRFYALTQAGLVDICQQISALKHPWWKKVSCLPIGAVQSLKAFELKLDQSDVWSEYVSRTLLAADIARGLSYNMGRCGVVVANVALLNTTNLKVKWIDRIVADSDQTGFAREHNNLRLAGFKSSRKCHELQESFRKQGFPRFQCQVRRYYQGQPNPGPNGYFRLRLEYYKMTFAQTVKAKVQWDMQMALNKGSDHCKYNLY</sequence>
<proteinExistence type="predicted"/>
<keyword evidence="1" id="KW-0732">Signal</keyword>
<feature type="signal peptide" evidence="1">
    <location>
        <begin position="1"/>
        <end position="18"/>
    </location>
</feature>
<comment type="caution">
    <text evidence="2">The sequence shown here is derived from an EMBL/GenBank/DDBJ whole genome shotgun (WGS) entry which is preliminary data.</text>
</comment>
<evidence type="ECO:0000313" key="2">
    <source>
        <dbReference type="EMBL" id="TGZ70283.1"/>
    </source>
</evidence>
<evidence type="ECO:0000313" key="3">
    <source>
        <dbReference type="Proteomes" id="UP000308267"/>
    </source>
</evidence>
<keyword evidence="3" id="KW-1185">Reference proteome</keyword>
<dbReference type="AlphaFoldDB" id="A0A4S2M215"/>
<feature type="chain" id="PRO_5020381296" evidence="1">
    <location>
        <begin position="19"/>
        <end position="221"/>
    </location>
</feature>
<evidence type="ECO:0000256" key="1">
    <source>
        <dbReference type="SAM" id="SignalP"/>
    </source>
</evidence>
<dbReference type="EMBL" id="SJOL01005499">
    <property type="protein sequence ID" value="TGZ70283.1"/>
    <property type="molecule type" value="Genomic_DNA"/>
</dbReference>
<organism evidence="2 3">
    <name type="scientific">Opisthorchis felineus</name>
    <dbReference type="NCBI Taxonomy" id="147828"/>
    <lineage>
        <taxon>Eukaryota</taxon>
        <taxon>Metazoa</taxon>
        <taxon>Spiralia</taxon>
        <taxon>Lophotrochozoa</taxon>
        <taxon>Platyhelminthes</taxon>
        <taxon>Trematoda</taxon>
        <taxon>Digenea</taxon>
        <taxon>Opisthorchiida</taxon>
        <taxon>Opisthorchiata</taxon>
        <taxon>Opisthorchiidae</taxon>
        <taxon>Opisthorchis</taxon>
    </lineage>
</organism>
<dbReference type="Proteomes" id="UP000308267">
    <property type="component" value="Unassembled WGS sequence"/>
</dbReference>
<gene>
    <name evidence="2" type="ORF">CRM22_003298</name>
</gene>
<reference evidence="2 3" key="1">
    <citation type="journal article" date="2019" name="BMC Genomics">
        <title>New insights from Opisthorchis felineus genome: update on genomics of the epidemiologically important liver flukes.</title>
        <authorList>
            <person name="Ershov N.I."/>
            <person name="Mordvinov V.A."/>
            <person name="Prokhortchouk E.B."/>
            <person name="Pakharukova M.Y."/>
            <person name="Gunbin K.V."/>
            <person name="Ustyantsev K."/>
            <person name="Genaev M.A."/>
            <person name="Blinov A.G."/>
            <person name="Mazur A."/>
            <person name="Boulygina E."/>
            <person name="Tsygankova S."/>
            <person name="Khrameeva E."/>
            <person name="Chekanov N."/>
            <person name="Fan G."/>
            <person name="Xiao A."/>
            <person name="Zhang H."/>
            <person name="Xu X."/>
            <person name="Yang H."/>
            <person name="Solovyev V."/>
            <person name="Lee S.M."/>
            <person name="Liu X."/>
            <person name="Afonnikov D.A."/>
            <person name="Skryabin K.G."/>
        </authorList>
    </citation>
    <scope>NUCLEOTIDE SEQUENCE [LARGE SCALE GENOMIC DNA]</scope>
    <source>
        <strain evidence="2">AK-0245</strain>
        <tissue evidence="2">Whole organism</tissue>
    </source>
</reference>
<accession>A0A4S2M215</accession>
<name>A0A4S2M215_OPIFE</name>
<protein>
    <submittedName>
        <fullName evidence="2">Uncharacterized protein</fullName>
    </submittedName>
</protein>